<dbReference type="PANTHER" id="PTHR30163:SF8">
    <property type="entry name" value="LYTIC MUREIN TRANSGLYCOSYLASE"/>
    <property type="match status" value="1"/>
</dbReference>
<dbReference type="SUPFAM" id="SSF53955">
    <property type="entry name" value="Lysozyme-like"/>
    <property type="match status" value="1"/>
</dbReference>
<dbReference type="Proteomes" id="UP000240739">
    <property type="component" value="Unassembled WGS sequence"/>
</dbReference>
<organism evidence="3 4">
    <name type="scientific">Paraconexibacter algicola</name>
    <dbReference type="NCBI Taxonomy" id="2133960"/>
    <lineage>
        <taxon>Bacteria</taxon>
        <taxon>Bacillati</taxon>
        <taxon>Actinomycetota</taxon>
        <taxon>Thermoleophilia</taxon>
        <taxon>Solirubrobacterales</taxon>
        <taxon>Paraconexibacteraceae</taxon>
        <taxon>Paraconexibacter</taxon>
    </lineage>
</organism>
<evidence type="ECO:0000313" key="3">
    <source>
        <dbReference type="EMBL" id="PTL60816.1"/>
    </source>
</evidence>
<dbReference type="CDD" id="cd13399">
    <property type="entry name" value="Slt35-like"/>
    <property type="match status" value="1"/>
</dbReference>
<protein>
    <recommendedName>
        <fullName evidence="2">Transglycosylase SLT domain-containing protein</fullName>
    </recommendedName>
</protein>
<dbReference type="InterPro" id="IPR023346">
    <property type="entry name" value="Lysozyme-like_dom_sf"/>
</dbReference>
<dbReference type="InterPro" id="IPR043426">
    <property type="entry name" value="MltB-like"/>
</dbReference>
<dbReference type="GO" id="GO:0009253">
    <property type="term" value="P:peptidoglycan catabolic process"/>
    <property type="evidence" value="ECO:0007669"/>
    <property type="project" value="TreeGrafter"/>
</dbReference>
<accession>A0A2T4UNK0</accession>
<keyword evidence="4" id="KW-1185">Reference proteome</keyword>
<dbReference type="InterPro" id="IPR031304">
    <property type="entry name" value="SLT_2"/>
</dbReference>
<evidence type="ECO:0000256" key="1">
    <source>
        <dbReference type="SAM" id="MobiDB-lite"/>
    </source>
</evidence>
<gene>
    <name evidence="3" type="ORF">C7Y72_11715</name>
</gene>
<evidence type="ECO:0000313" key="4">
    <source>
        <dbReference type="Proteomes" id="UP000240739"/>
    </source>
</evidence>
<reference evidence="3 4" key="1">
    <citation type="submission" date="2018-03" db="EMBL/GenBank/DDBJ databases">
        <title>Aquarubrobacter algicola gen. nov., sp. nov., a novel actinobacterium isolated from shallow eutrophic lake during the end of cyanobacterial harmful algal blooms.</title>
        <authorList>
            <person name="Chun S.J."/>
        </authorList>
    </citation>
    <scope>NUCLEOTIDE SEQUENCE [LARGE SCALE GENOMIC DNA]</scope>
    <source>
        <strain evidence="3 4">Seoho-28</strain>
    </source>
</reference>
<dbReference type="Pfam" id="PF13406">
    <property type="entry name" value="SLT_2"/>
    <property type="match status" value="1"/>
</dbReference>
<comment type="caution">
    <text evidence="3">The sequence shown here is derived from an EMBL/GenBank/DDBJ whole genome shotgun (WGS) entry which is preliminary data.</text>
</comment>
<feature type="compositionally biased region" description="Low complexity" evidence="1">
    <location>
        <begin position="1"/>
        <end position="17"/>
    </location>
</feature>
<dbReference type="OrthoDB" id="9766277at2"/>
<name>A0A2T4UNK0_9ACTN</name>
<feature type="domain" description="Transglycosylase SLT" evidence="2">
    <location>
        <begin position="65"/>
        <end position="117"/>
    </location>
</feature>
<dbReference type="Gene3D" id="1.10.530.10">
    <property type="match status" value="1"/>
</dbReference>
<dbReference type="AlphaFoldDB" id="A0A2T4UNK0"/>
<dbReference type="PANTHER" id="PTHR30163">
    <property type="entry name" value="MEMBRANE-BOUND LYTIC MUREIN TRANSGLYCOSYLASE B"/>
    <property type="match status" value="1"/>
</dbReference>
<feature type="region of interest" description="Disordered" evidence="1">
    <location>
        <begin position="1"/>
        <end position="20"/>
    </location>
</feature>
<sequence>MAAAAGAGAGTPSSAAGACGGAVSGEVPPELRPIFRDAAARYELGSRGPSILAGLTSIESGFGQNMGPSSAGAIGWTQFLPSTWTAYGVDADGDGKRDPYNAVDAIHSAANYLRASGAPGSWRDALFAYNHAQWYVDKVLREAERLSAPGVEPTCETGIVTQATGTRRITGGGRIVGIPGMPGESIDERILPDLLALIAAYRLKVSDGYAPTGHAADGEHPLGLGVDLVPGPHGSWDDIDRLARWAEPQQGRPRPPFRWVGYDGDSNHGRGHHLHLSWNHAPAPARRPPAAWVDVFGTDG</sequence>
<proteinExistence type="predicted"/>
<dbReference type="GO" id="GO:0008933">
    <property type="term" value="F:peptidoglycan lytic transglycosylase activity"/>
    <property type="evidence" value="ECO:0007669"/>
    <property type="project" value="TreeGrafter"/>
</dbReference>
<dbReference type="EMBL" id="PYYB01000001">
    <property type="protein sequence ID" value="PTL60816.1"/>
    <property type="molecule type" value="Genomic_DNA"/>
</dbReference>
<evidence type="ECO:0000259" key="2">
    <source>
        <dbReference type="Pfam" id="PF13406"/>
    </source>
</evidence>